<evidence type="ECO:0000256" key="1">
    <source>
        <dbReference type="SAM" id="MobiDB-lite"/>
    </source>
</evidence>
<feature type="non-terminal residue" evidence="2">
    <location>
        <position position="74"/>
    </location>
</feature>
<feature type="compositionally biased region" description="Polar residues" evidence="1">
    <location>
        <begin position="44"/>
        <end position="58"/>
    </location>
</feature>
<gene>
    <name evidence="2" type="ORF">JMJ77_006075</name>
</gene>
<proteinExistence type="predicted"/>
<evidence type="ECO:0000313" key="2">
    <source>
        <dbReference type="EMBL" id="KAG7058704.1"/>
    </source>
</evidence>
<accession>A0A9P7UI07</accession>
<organism evidence="2 3">
    <name type="scientific">Colletotrichum scovillei</name>
    <dbReference type="NCBI Taxonomy" id="1209932"/>
    <lineage>
        <taxon>Eukaryota</taxon>
        <taxon>Fungi</taxon>
        <taxon>Dikarya</taxon>
        <taxon>Ascomycota</taxon>
        <taxon>Pezizomycotina</taxon>
        <taxon>Sordariomycetes</taxon>
        <taxon>Hypocreomycetidae</taxon>
        <taxon>Glomerellales</taxon>
        <taxon>Glomerellaceae</taxon>
        <taxon>Colletotrichum</taxon>
        <taxon>Colletotrichum acutatum species complex</taxon>
    </lineage>
</organism>
<sequence>MAMPDTGKCDVVEAISAKRVSSLAASHRPGSATTRASQPRIRPQSPNSSEHQALTTGNSIKIRKPHVWFLTVVR</sequence>
<protein>
    <submittedName>
        <fullName evidence="2">Uncharacterized protein</fullName>
    </submittedName>
</protein>
<evidence type="ECO:0000313" key="3">
    <source>
        <dbReference type="Proteomes" id="UP000699042"/>
    </source>
</evidence>
<reference evidence="2" key="1">
    <citation type="submission" date="2021-05" db="EMBL/GenBank/DDBJ databases">
        <title>Comparative genomics of three Colletotrichum scovillei strains and genetic complementation revealed genes involved fungal growth and virulence on chili pepper.</title>
        <authorList>
            <person name="Hsieh D.-K."/>
            <person name="Chuang S.-C."/>
            <person name="Chen C.-Y."/>
            <person name="Chao Y.-T."/>
            <person name="Lu M.-Y.J."/>
            <person name="Lee M.-H."/>
            <person name="Shih M.-C."/>
        </authorList>
    </citation>
    <scope>NUCLEOTIDE SEQUENCE</scope>
    <source>
        <strain evidence="2">Coll-153</strain>
    </source>
</reference>
<name>A0A9P7UI07_9PEZI</name>
<feature type="region of interest" description="Disordered" evidence="1">
    <location>
        <begin position="20"/>
        <end position="58"/>
    </location>
</feature>
<comment type="caution">
    <text evidence="2">The sequence shown here is derived from an EMBL/GenBank/DDBJ whole genome shotgun (WGS) entry which is preliminary data.</text>
</comment>
<dbReference type="AlphaFoldDB" id="A0A9P7UI07"/>
<keyword evidence="3" id="KW-1185">Reference proteome</keyword>
<dbReference type="EMBL" id="JAESDN010000001">
    <property type="protein sequence ID" value="KAG7058704.1"/>
    <property type="molecule type" value="Genomic_DNA"/>
</dbReference>
<dbReference type="Proteomes" id="UP000699042">
    <property type="component" value="Unassembled WGS sequence"/>
</dbReference>